<dbReference type="Gene3D" id="2.30.110.10">
    <property type="entry name" value="Electron Transport, Fmn-binding Protein, Chain A"/>
    <property type="match status" value="1"/>
</dbReference>
<name>X0ZI39_9ZZZZ</name>
<comment type="caution">
    <text evidence="4">The sequence shown here is derived from an EMBL/GenBank/DDBJ whole genome shotgun (WGS) entry which is preliminary data.</text>
</comment>
<sequence>MAGYNDWLTQEAEGPCPRFDDPRDCFLRGVHVLTVKAGEKTNGMSVASVTQASHDPPLISVAVALQQTTHELLYQAMNFAICSLRIDQLDLASHFGEVHGCDVDKLATVPHHPGKSGVPILDDCLVFYECKKY</sequence>
<dbReference type="SUPFAM" id="SSF50475">
    <property type="entry name" value="FMN-binding split barrel"/>
    <property type="match status" value="1"/>
</dbReference>
<dbReference type="EMBL" id="BARS01053021">
    <property type="protein sequence ID" value="GAG47971.1"/>
    <property type="molecule type" value="Genomic_DNA"/>
</dbReference>
<gene>
    <name evidence="4" type="ORF">S01H1_78745</name>
</gene>
<dbReference type="PANTHER" id="PTHR30466:SF11">
    <property type="entry name" value="FLAVIN-DEPENDENT MONOOXYGENASE, REDUCTASE SUBUNIT HSAB"/>
    <property type="match status" value="1"/>
</dbReference>
<proteinExistence type="inferred from homology"/>
<dbReference type="InterPro" id="IPR002563">
    <property type="entry name" value="Flavin_Rdtase-like_dom"/>
</dbReference>
<dbReference type="AlphaFoldDB" id="X0ZI39"/>
<dbReference type="InterPro" id="IPR012349">
    <property type="entry name" value="Split_barrel_FMN-bd"/>
</dbReference>
<keyword evidence="2" id="KW-0560">Oxidoreductase</keyword>
<dbReference type="GO" id="GO:0010181">
    <property type="term" value="F:FMN binding"/>
    <property type="evidence" value="ECO:0007669"/>
    <property type="project" value="InterPro"/>
</dbReference>
<feature type="non-terminal residue" evidence="4">
    <location>
        <position position="133"/>
    </location>
</feature>
<evidence type="ECO:0000256" key="1">
    <source>
        <dbReference type="ARBA" id="ARBA00008898"/>
    </source>
</evidence>
<dbReference type="InterPro" id="IPR050268">
    <property type="entry name" value="NADH-dep_flavin_reductase"/>
</dbReference>
<evidence type="ECO:0000256" key="2">
    <source>
        <dbReference type="ARBA" id="ARBA00023002"/>
    </source>
</evidence>
<feature type="domain" description="Flavin reductase like" evidence="3">
    <location>
        <begin position="23"/>
        <end position="133"/>
    </location>
</feature>
<dbReference type="GO" id="GO:0042602">
    <property type="term" value="F:riboflavin reductase (NADPH) activity"/>
    <property type="evidence" value="ECO:0007669"/>
    <property type="project" value="TreeGrafter"/>
</dbReference>
<evidence type="ECO:0000313" key="4">
    <source>
        <dbReference type="EMBL" id="GAG47971.1"/>
    </source>
</evidence>
<accession>X0ZI39</accession>
<dbReference type="SMART" id="SM00903">
    <property type="entry name" value="Flavin_Reduct"/>
    <property type="match status" value="1"/>
</dbReference>
<reference evidence="4" key="1">
    <citation type="journal article" date="2014" name="Front. Microbiol.">
        <title>High frequency of phylogenetically diverse reductive dehalogenase-homologous genes in deep subseafloor sedimentary metagenomes.</title>
        <authorList>
            <person name="Kawai M."/>
            <person name="Futagami T."/>
            <person name="Toyoda A."/>
            <person name="Takaki Y."/>
            <person name="Nishi S."/>
            <person name="Hori S."/>
            <person name="Arai W."/>
            <person name="Tsubouchi T."/>
            <person name="Morono Y."/>
            <person name="Uchiyama I."/>
            <person name="Ito T."/>
            <person name="Fujiyama A."/>
            <person name="Inagaki F."/>
            <person name="Takami H."/>
        </authorList>
    </citation>
    <scope>NUCLEOTIDE SEQUENCE</scope>
    <source>
        <strain evidence="4">Expedition CK06-06</strain>
    </source>
</reference>
<comment type="similarity">
    <text evidence="1">Belongs to the non-flavoprotein flavin reductase family.</text>
</comment>
<evidence type="ECO:0000259" key="3">
    <source>
        <dbReference type="SMART" id="SM00903"/>
    </source>
</evidence>
<dbReference type="Pfam" id="PF01613">
    <property type="entry name" value="Flavin_Reduct"/>
    <property type="match status" value="1"/>
</dbReference>
<protein>
    <recommendedName>
        <fullName evidence="3">Flavin reductase like domain-containing protein</fullName>
    </recommendedName>
</protein>
<organism evidence="4">
    <name type="scientific">marine sediment metagenome</name>
    <dbReference type="NCBI Taxonomy" id="412755"/>
    <lineage>
        <taxon>unclassified sequences</taxon>
        <taxon>metagenomes</taxon>
        <taxon>ecological metagenomes</taxon>
    </lineage>
</organism>
<dbReference type="PANTHER" id="PTHR30466">
    <property type="entry name" value="FLAVIN REDUCTASE"/>
    <property type="match status" value="1"/>
</dbReference>